<accession>A0A7W5FY14</accession>
<evidence type="ECO:0000313" key="1">
    <source>
        <dbReference type="EMBL" id="MBB3133205.1"/>
    </source>
</evidence>
<protein>
    <submittedName>
        <fullName evidence="1">Uncharacterized protein</fullName>
    </submittedName>
</protein>
<gene>
    <name evidence="1" type="ORF">FHS26_000908</name>
</gene>
<keyword evidence="2" id="KW-1185">Reference proteome</keyword>
<name>A0A7W5FY14_9HYPH</name>
<dbReference type="EMBL" id="JACHXH010000002">
    <property type="protein sequence ID" value="MBB3133205.1"/>
    <property type="molecule type" value="Genomic_DNA"/>
</dbReference>
<reference evidence="1 2" key="1">
    <citation type="submission" date="2020-08" db="EMBL/GenBank/DDBJ databases">
        <title>Genomic Encyclopedia of Type Strains, Phase III (KMG-III): the genomes of soil and plant-associated and newly described type strains.</title>
        <authorList>
            <person name="Whitman W."/>
        </authorList>
    </citation>
    <scope>NUCLEOTIDE SEQUENCE [LARGE SCALE GENOMIC DNA]</scope>
    <source>
        <strain evidence="1 2">CECT 4113</strain>
    </source>
</reference>
<dbReference type="AlphaFoldDB" id="A0A7W5FY14"/>
<dbReference type="Proteomes" id="UP000518315">
    <property type="component" value="Unassembled WGS sequence"/>
</dbReference>
<sequence>MRPVTGGALVHLHDGRLRRLARPLDSNATIDMRLELG</sequence>
<comment type="caution">
    <text evidence="1">The sequence shown here is derived from an EMBL/GenBank/DDBJ whole genome shotgun (WGS) entry which is preliminary data.</text>
</comment>
<proteinExistence type="predicted"/>
<organism evidence="1 2">
    <name type="scientific">Rhizobium pisi</name>
    <dbReference type="NCBI Taxonomy" id="574561"/>
    <lineage>
        <taxon>Bacteria</taxon>
        <taxon>Pseudomonadati</taxon>
        <taxon>Pseudomonadota</taxon>
        <taxon>Alphaproteobacteria</taxon>
        <taxon>Hyphomicrobiales</taxon>
        <taxon>Rhizobiaceae</taxon>
        <taxon>Rhizobium/Agrobacterium group</taxon>
        <taxon>Rhizobium</taxon>
    </lineage>
</organism>
<evidence type="ECO:0000313" key="2">
    <source>
        <dbReference type="Proteomes" id="UP000518315"/>
    </source>
</evidence>